<dbReference type="EMBL" id="CM017328">
    <property type="protein sequence ID" value="KAE8124628.1"/>
    <property type="molecule type" value="Genomic_DNA"/>
</dbReference>
<evidence type="ECO:0000256" key="1">
    <source>
        <dbReference type="SAM" id="Phobius"/>
    </source>
</evidence>
<evidence type="ECO:0000313" key="3">
    <source>
        <dbReference type="Proteomes" id="UP000327013"/>
    </source>
</evidence>
<proteinExistence type="predicted"/>
<organism evidence="2 3">
    <name type="scientific">Carpinus fangiana</name>
    <dbReference type="NCBI Taxonomy" id="176857"/>
    <lineage>
        <taxon>Eukaryota</taxon>
        <taxon>Viridiplantae</taxon>
        <taxon>Streptophyta</taxon>
        <taxon>Embryophyta</taxon>
        <taxon>Tracheophyta</taxon>
        <taxon>Spermatophyta</taxon>
        <taxon>Magnoliopsida</taxon>
        <taxon>eudicotyledons</taxon>
        <taxon>Gunneridae</taxon>
        <taxon>Pentapetalae</taxon>
        <taxon>rosids</taxon>
        <taxon>fabids</taxon>
        <taxon>Fagales</taxon>
        <taxon>Betulaceae</taxon>
        <taxon>Carpinus</taxon>
    </lineage>
</organism>
<gene>
    <name evidence="2" type="ORF">FH972_019494</name>
</gene>
<feature type="transmembrane region" description="Helical" evidence="1">
    <location>
        <begin position="40"/>
        <end position="58"/>
    </location>
</feature>
<sequence>MVHGVMGWTESERRWPLGCVVFEIYTVAVRSRLARAGARMLAESGAAAVTVIPVMIMFKGKCCMKYTQEPILSAIPFRRKGGNRS</sequence>
<dbReference type="AlphaFoldDB" id="A0A5N6RQF4"/>
<dbReference type="Proteomes" id="UP000327013">
    <property type="component" value="Chromosome 8"/>
</dbReference>
<keyword evidence="1" id="KW-0812">Transmembrane</keyword>
<keyword evidence="3" id="KW-1185">Reference proteome</keyword>
<keyword evidence="1" id="KW-0472">Membrane</keyword>
<accession>A0A5N6RQF4</accession>
<name>A0A5N6RQF4_9ROSI</name>
<reference evidence="2 3" key="1">
    <citation type="submission" date="2019-06" db="EMBL/GenBank/DDBJ databases">
        <title>A chromosomal-level reference genome of Carpinus fangiana (Coryloideae, Betulaceae).</title>
        <authorList>
            <person name="Yang X."/>
            <person name="Wang Z."/>
            <person name="Zhang L."/>
            <person name="Hao G."/>
            <person name="Liu J."/>
            <person name="Yang Y."/>
        </authorList>
    </citation>
    <scope>NUCLEOTIDE SEQUENCE [LARGE SCALE GENOMIC DNA]</scope>
    <source>
        <strain evidence="2">Cfa_2016G</strain>
        <tissue evidence="2">Leaf</tissue>
    </source>
</reference>
<evidence type="ECO:0000313" key="2">
    <source>
        <dbReference type="EMBL" id="KAE8124628.1"/>
    </source>
</evidence>
<keyword evidence="1" id="KW-1133">Transmembrane helix</keyword>
<protein>
    <submittedName>
        <fullName evidence="2">Uncharacterized protein</fullName>
    </submittedName>
</protein>